<accession>A0ABQ0L6W2</accession>
<dbReference type="Proteomes" id="UP000815677">
    <property type="component" value="Unassembled WGS sequence"/>
</dbReference>
<evidence type="ECO:0000313" key="2">
    <source>
        <dbReference type="EMBL" id="GAT46913.1"/>
    </source>
</evidence>
<dbReference type="Pfam" id="PF00069">
    <property type="entry name" value="Pkinase"/>
    <property type="match status" value="1"/>
</dbReference>
<feature type="domain" description="Protein kinase" evidence="1">
    <location>
        <begin position="48"/>
        <end position="328"/>
    </location>
</feature>
<dbReference type="PROSITE" id="PS50011">
    <property type="entry name" value="PROTEIN_KINASE_DOM"/>
    <property type="match status" value="1"/>
</dbReference>
<evidence type="ECO:0000313" key="3">
    <source>
        <dbReference type="Proteomes" id="UP000815677"/>
    </source>
</evidence>
<dbReference type="SUPFAM" id="SSF56112">
    <property type="entry name" value="Protein kinase-like (PK-like)"/>
    <property type="match status" value="1"/>
</dbReference>
<dbReference type="InterPro" id="IPR011009">
    <property type="entry name" value="Kinase-like_dom_sf"/>
</dbReference>
<evidence type="ECO:0000259" key="1">
    <source>
        <dbReference type="PROSITE" id="PS50011"/>
    </source>
</evidence>
<sequence>MAPSVDITPKENWVLFRADSDLDKLEAELRVLDCDLPRVGPRQLQPGRERSKRNSATYIAELVRSILPNHHEQDAASDPVSTKPQKAQLYKIRIYGNTRELSILKPLAGESHRTCKHVWQLLEEDVKANGFVDLKVRELEGQFLKDLIKHHHGFSEVLTQRLILQLVRGIAYIHENNIAHCNINLETVVVELRVEAGKPELHLQITDFAHAAWQGVELCAHDIAACGLIAWKCVEGNRGSVFSGDRDIHDDFKNLRKPALHDQLRLPDLVQLKLYQTKEGIQTGLTHTGTTKGVVFINTYTLPIPGVEMREALKDPWLGGLDSDNAED</sequence>
<reference evidence="2" key="1">
    <citation type="submission" date="2014-09" db="EMBL/GenBank/DDBJ databases">
        <title>Genome sequence of the luminous mushroom Mycena chlorophos for searching fungal bioluminescence genes.</title>
        <authorList>
            <person name="Tanaka Y."/>
            <person name="Kasuga D."/>
            <person name="Oba Y."/>
            <person name="Hase S."/>
            <person name="Sato K."/>
            <person name="Oba Y."/>
            <person name="Sakakibara Y."/>
        </authorList>
    </citation>
    <scope>NUCLEOTIDE SEQUENCE</scope>
</reference>
<gene>
    <name evidence="2" type="ORF">MCHLO_04406</name>
</gene>
<proteinExistence type="predicted"/>
<keyword evidence="3" id="KW-1185">Reference proteome</keyword>
<protein>
    <recommendedName>
        <fullName evidence="1">Protein kinase domain-containing protein</fullName>
    </recommendedName>
</protein>
<dbReference type="InterPro" id="IPR000719">
    <property type="entry name" value="Prot_kinase_dom"/>
</dbReference>
<dbReference type="Gene3D" id="3.30.200.20">
    <property type="entry name" value="Phosphorylase Kinase, domain 1"/>
    <property type="match status" value="1"/>
</dbReference>
<dbReference type="Gene3D" id="1.10.510.10">
    <property type="entry name" value="Transferase(Phosphotransferase) domain 1"/>
    <property type="match status" value="1"/>
</dbReference>
<organism evidence="2 3">
    <name type="scientific">Mycena chlorophos</name>
    <name type="common">Agaric fungus</name>
    <name type="synonym">Agaricus chlorophos</name>
    <dbReference type="NCBI Taxonomy" id="658473"/>
    <lineage>
        <taxon>Eukaryota</taxon>
        <taxon>Fungi</taxon>
        <taxon>Dikarya</taxon>
        <taxon>Basidiomycota</taxon>
        <taxon>Agaricomycotina</taxon>
        <taxon>Agaricomycetes</taxon>
        <taxon>Agaricomycetidae</taxon>
        <taxon>Agaricales</taxon>
        <taxon>Marasmiineae</taxon>
        <taxon>Mycenaceae</taxon>
        <taxon>Mycena</taxon>
    </lineage>
</organism>
<dbReference type="EMBL" id="DF842913">
    <property type="protein sequence ID" value="GAT46913.1"/>
    <property type="molecule type" value="Genomic_DNA"/>
</dbReference>
<name>A0ABQ0L6W2_MYCCL</name>